<dbReference type="AlphaFoldDB" id="A0A2A2EXM9"/>
<proteinExistence type="predicted"/>
<protein>
    <submittedName>
        <fullName evidence="1">Uncharacterized protein</fullName>
    </submittedName>
</protein>
<organism evidence="1 2">
    <name type="scientific">Halovibrio salipaludis</name>
    <dbReference type="NCBI Taxonomy" id="2032626"/>
    <lineage>
        <taxon>Bacteria</taxon>
        <taxon>Pseudomonadati</taxon>
        <taxon>Pseudomonadota</taxon>
        <taxon>Gammaproteobacteria</taxon>
        <taxon>Oceanospirillales</taxon>
        <taxon>Halomonadaceae</taxon>
        <taxon>Halovibrio</taxon>
    </lineage>
</organism>
<accession>A0A2A2EXM9</accession>
<evidence type="ECO:0000313" key="1">
    <source>
        <dbReference type="EMBL" id="PAU77053.1"/>
    </source>
</evidence>
<comment type="caution">
    <text evidence="1">The sequence shown here is derived from an EMBL/GenBank/DDBJ whole genome shotgun (WGS) entry which is preliminary data.</text>
</comment>
<gene>
    <name evidence="1" type="ORF">CK501_15145</name>
</gene>
<keyword evidence="2" id="KW-1185">Reference proteome</keyword>
<name>A0A2A2EXM9_9GAMM</name>
<evidence type="ECO:0000313" key="2">
    <source>
        <dbReference type="Proteomes" id="UP000218896"/>
    </source>
</evidence>
<dbReference type="Proteomes" id="UP000218896">
    <property type="component" value="Unassembled WGS sequence"/>
</dbReference>
<sequence>MRRFSRPPFGLVLEAEFMQGGKPRTIALCHENLCEATAVPTVIMAEWFLANPAVPADYGYLGFWATQQSDFPNALASLGFQLHDDRA</sequence>
<dbReference type="EMBL" id="NSKD01000010">
    <property type="protein sequence ID" value="PAU77053.1"/>
    <property type="molecule type" value="Genomic_DNA"/>
</dbReference>
<reference evidence="1 2" key="1">
    <citation type="submission" date="2017-08" db="EMBL/GenBank/DDBJ databases">
        <title>Halovibrio sewagensis sp. nov., isolated from wastewater of high salinity.</title>
        <authorList>
            <person name="Dong X."/>
            <person name="Zhang G."/>
        </authorList>
    </citation>
    <scope>NUCLEOTIDE SEQUENCE [LARGE SCALE GENOMIC DNA]</scope>
    <source>
        <strain evidence="1 2">YL5-2</strain>
    </source>
</reference>